<dbReference type="OrthoDB" id="425749at2759"/>
<dbReference type="Pfam" id="PF02271">
    <property type="entry name" value="UCR_14kD"/>
    <property type="match status" value="1"/>
</dbReference>
<gene>
    <name evidence="10" type="ORF">LLEC1_02128</name>
</gene>
<name>A0A179I731_CORDF</name>
<keyword evidence="3" id="KW-0813">Transport</keyword>
<organism evidence="10 11">
    <name type="scientific">Cordyceps confragosa</name>
    <name type="common">Lecanicillium lecanii</name>
    <dbReference type="NCBI Taxonomy" id="2714763"/>
    <lineage>
        <taxon>Eukaryota</taxon>
        <taxon>Fungi</taxon>
        <taxon>Dikarya</taxon>
        <taxon>Ascomycota</taxon>
        <taxon>Pezizomycotina</taxon>
        <taxon>Sordariomycetes</taxon>
        <taxon>Hypocreomycetidae</taxon>
        <taxon>Hypocreales</taxon>
        <taxon>Cordycipitaceae</taxon>
        <taxon>Akanthomyces</taxon>
    </lineage>
</organism>
<dbReference type="GO" id="GO:0005743">
    <property type="term" value="C:mitochondrial inner membrane"/>
    <property type="evidence" value="ECO:0007669"/>
    <property type="project" value="UniProtKB-SubCell"/>
</dbReference>
<dbReference type="Proteomes" id="UP000243081">
    <property type="component" value="Unassembled WGS sequence"/>
</dbReference>
<dbReference type="InterPro" id="IPR003197">
    <property type="entry name" value="QCR7"/>
</dbReference>
<keyword evidence="6" id="KW-0249">Electron transport</keyword>
<dbReference type="GO" id="GO:0006122">
    <property type="term" value="P:mitochondrial electron transport, ubiquinol to cytochrome c"/>
    <property type="evidence" value="ECO:0007669"/>
    <property type="project" value="InterPro"/>
</dbReference>
<evidence type="ECO:0000256" key="5">
    <source>
        <dbReference type="ARBA" id="ARBA00022792"/>
    </source>
</evidence>
<reference evidence="10 11" key="1">
    <citation type="submission" date="2016-03" db="EMBL/GenBank/DDBJ databases">
        <title>Fine-scale spatial genetic structure of a fungal parasite of coffee scale insects.</title>
        <authorList>
            <person name="Jackson D."/>
            <person name="Zemenick K.A."/>
            <person name="Malloure B."/>
            <person name="Quandt C.A."/>
            <person name="James T.Y."/>
        </authorList>
    </citation>
    <scope>NUCLEOTIDE SEQUENCE [LARGE SCALE GENOMIC DNA]</scope>
    <source>
        <strain evidence="10 11">UM487</strain>
    </source>
</reference>
<evidence type="ECO:0000313" key="11">
    <source>
        <dbReference type="Proteomes" id="UP000243081"/>
    </source>
</evidence>
<dbReference type="GO" id="GO:0045275">
    <property type="term" value="C:respiratory chain complex III"/>
    <property type="evidence" value="ECO:0007669"/>
    <property type="project" value="InterPro"/>
</dbReference>
<evidence type="ECO:0000256" key="2">
    <source>
        <dbReference type="ARBA" id="ARBA00008554"/>
    </source>
</evidence>
<keyword evidence="4" id="KW-0679">Respiratory chain</keyword>
<keyword evidence="7" id="KW-0496">Mitochondrion</keyword>
<keyword evidence="11" id="KW-1185">Reference proteome</keyword>
<proteinExistence type="inferred from homology"/>
<comment type="similarity">
    <text evidence="2">Belongs to the UQCRB/QCR7 family.</text>
</comment>
<evidence type="ECO:0000256" key="3">
    <source>
        <dbReference type="ARBA" id="ARBA00022448"/>
    </source>
</evidence>
<comment type="caution">
    <text evidence="10">The sequence shown here is derived from an EMBL/GenBank/DDBJ whole genome shotgun (WGS) entry which is preliminary data.</text>
</comment>
<evidence type="ECO:0000256" key="6">
    <source>
        <dbReference type="ARBA" id="ARBA00022982"/>
    </source>
</evidence>
<evidence type="ECO:0000256" key="9">
    <source>
        <dbReference type="ARBA" id="ARBA00031684"/>
    </source>
</evidence>
<evidence type="ECO:0000256" key="1">
    <source>
        <dbReference type="ARBA" id="ARBA00004443"/>
    </source>
</evidence>
<comment type="subcellular location">
    <subcellularLocation>
        <location evidence="1">Mitochondrion inner membrane</location>
        <topology evidence="1">Peripheral membrane protein</topology>
        <orientation evidence="1">Matrix side</orientation>
    </subcellularLocation>
</comment>
<evidence type="ECO:0000256" key="7">
    <source>
        <dbReference type="ARBA" id="ARBA00023128"/>
    </source>
</evidence>
<evidence type="ECO:0000313" key="10">
    <source>
        <dbReference type="EMBL" id="OAQ98487.1"/>
    </source>
</evidence>
<accession>A0A179I731</accession>
<protein>
    <recommendedName>
        <fullName evidence="9">Complex III subunit 7</fullName>
    </recommendedName>
</protein>
<evidence type="ECO:0000256" key="8">
    <source>
        <dbReference type="ARBA" id="ARBA00023136"/>
    </source>
</evidence>
<dbReference type="Gene3D" id="1.10.1090.10">
    <property type="entry name" value="Cytochrome b-c1 complex subunit 7"/>
    <property type="match status" value="1"/>
</dbReference>
<dbReference type="AlphaFoldDB" id="A0A179I731"/>
<sequence length="124" mass="13816">MVSLAPFVLRRPWLTKMLMPAASWYANAAGYRKLGLRYGFFNFPARNPPGFPSNENYAIPTTATTAETRLKQSIPWFFTAKWSIGGKWYHFAAPGLADAQPVPQKSQLSVIRVDLTSPATPIGR</sequence>
<keyword evidence="5" id="KW-0999">Mitochondrion inner membrane</keyword>
<dbReference type="EMBL" id="LUKN01002842">
    <property type="protein sequence ID" value="OAQ98487.1"/>
    <property type="molecule type" value="Genomic_DNA"/>
</dbReference>
<dbReference type="InterPro" id="IPR036544">
    <property type="entry name" value="QCR7_sf"/>
</dbReference>
<keyword evidence="8" id="KW-0472">Membrane</keyword>
<dbReference type="SUPFAM" id="SSF81524">
    <property type="entry name" value="14 kDa protein of cytochrome bc1 complex (Ubiquinol-cytochrome c reductase)"/>
    <property type="match status" value="1"/>
</dbReference>
<evidence type="ECO:0000256" key="4">
    <source>
        <dbReference type="ARBA" id="ARBA00022660"/>
    </source>
</evidence>